<dbReference type="EMBL" id="QEKH01000050">
    <property type="protein sequence ID" value="PVY33599.1"/>
    <property type="molecule type" value="Genomic_DNA"/>
</dbReference>
<dbReference type="NCBIfam" id="TIGR00409">
    <property type="entry name" value="proS_fam_II"/>
    <property type="match status" value="1"/>
</dbReference>
<evidence type="ECO:0000256" key="4">
    <source>
        <dbReference type="ARBA" id="ARBA00022598"/>
    </source>
</evidence>
<dbReference type="GO" id="GO:0004827">
    <property type="term" value="F:proline-tRNA ligase activity"/>
    <property type="evidence" value="ECO:0007669"/>
    <property type="project" value="UniProtKB-UniRule"/>
</dbReference>
<keyword evidence="5 10" id="KW-0547">Nucleotide-binding</keyword>
<dbReference type="PANTHER" id="PTHR42753:SF2">
    <property type="entry name" value="PROLINE--TRNA LIGASE"/>
    <property type="match status" value="1"/>
</dbReference>
<dbReference type="Gene3D" id="3.90.960.10">
    <property type="entry name" value="YbaK/aminoacyl-tRNA synthetase-associated domain"/>
    <property type="match status" value="1"/>
</dbReference>
<accession>A0A2U1ADF7</accession>
<comment type="subcellular location">
    <subcellularLocation>
        <location evidence="1 10">Cytoplasm</location>
    </subcellularLocation>
</comment>
<dbReference type="InterPro" id="IPR033730">
    <property type="entry name" value="ProRS_core_prok"/>
</dbReference>
<dbReference type="Proteomes" id="UP000245959">
    <property type="component" value="Unassembled WGS sequence"/>
</dbReference>
<dbReference type="Pfam" id="PF04073">
    <property type="entry name" value="tRNA_edit"/>
    <property type="match status" value="1"/>
</dbReference>
<keyword evidence="4 10" id="KW-0436">Ligase</keyword>
<dbReference type="Pfam" id="PF03129">
    <property type="entry name" value="HGTP_anticodon"/>
    <property type="match status" value="1"/>
</dbReference>
<dbReference type="CDD" id="cd04334">
    <property type="entry name" value="ProRS-INS"/>
    <property type="match status" value="1"/>
</dbReference>
<evidence type="ECO:0000256" key="2">
    <source>
        <dbReference type="ARBA" id="ARBA00011738"/>
    </source>
</evidence>
<proteinExistence type="inferred from homology"/>
<evidence type="ECO:0000256" key="5">
    <source>
        <dbReference type="ARBA" id="ARBA00022741"/>
    </source>
</evidence>
<evidence type="ECO:0000256" key="7">
    <source>
        <dbReference type="ARBA" id="ARBA00022917"/>
    </source>
</evidence>
<dbReference type="GO" id="GO:0002161">
    <property type="term" value="F:aminoacyl-tRNA deacylase activity"/>
    <property type="evidence" value="ECO:0007669"/>
    <property type="project" value="InterPro"/>
</dbReference>
<dbReference type="InterPro" id="IPR036621">
    <property type="entry name" value="Anticodon-bd_dom_sf"/>
</dbReference>
<evidence type="ECO:0000259" key="11">
    <source>
        <dbReference type="PROSITE" id="PS50862"/>
    </source>
</evidence>
<comment type="catalytic activity">
    <reaction evidence="9 10">
        <text>tRNA(Pro) + L-proline + ATP = L-prolyl-tRNA(Pro) + AMP + diphosphate</text>
        <dbReference type="Rhea" id="RHEA:14305"/>
        <dbReference type="Rhea" id="RHEA-COMP:9700"/>
        <dbReference type="Rhea" id="RHEA-COMP:9702"/>
        <dbReference type="ChEBI" id="CHEBI:30616"/>
        <dbReference type="ChEBI" id="CHEBI:33019"/>
        <dbReference type="ChEBI" id="CHEBI:60039"/>
        <dbReference type="ChEBI" id="CHEBI:78442"/>
        <dbReference type="ChEBI" id="CHEBI:78532"/>
        <dbReference type="ChEBI" id="CHEBI:456215"/>
        <dbReference type="EC" id="6.1.1.15"/>
    </reaction>
</comment>
<dbReference type="PROSITE" id="PS50862">
    <property type="entry name" value="AA_TRNA_LIGASE_II"/>
    <property type="match status" value="1"/>
</dbReference>
<name>A0A2U1ADF7_9BACT</name>
<comment type="similarity">
    <text evidence="10">Belongs to the class-II aminoacyl-tRNA synthetase family. ProS type 1 subfamily.</text>
</comment>
<dbReference type="SUPFAM" id="SSF52954">
    <property type="entry name" value="Class II aaRS ABD-related"/>
    <property type="match status" value="1"/>
</dbReference>
<dbReference type="InterPro" id="IPR045864">
    <property type="entry name" value="aa-tRNA-synth_II/BPL/LPL"/>
</dbReference>
<feature type="domain" description="Aminoacyl-transfer RNA synthetases class-II family profile" evidence="11">
    <location>
        <begin position="31"/>
        <end position="466"/>
    </location>
</feature>
<dbReference type="HAMAP" id="MF_01569">
    <property type="entry name" value="Pro_tRNA_synth_type1"/>
    <property type="match status" value="1"/>
</dbReference>
<keyword evidence="7 10" id="KW-0648">Protein biosynthesis</keyword>
<comment type="domain">
    <text evidence="10">Consists of three domains: the N-terminal catalytic domain, the editing domain and the C-terminal anticodon-binding domain.</text>
</comment>
<dbReference type="InterPro" id="IPR044140">
    <property type="entry name" value="ProRS_anticodon_short"/>
</dbReference>
<dbReference type="Proteomes" id="UP000576225">
    <property type="component" value="Unassembled WGS sequence"/>
</dbReference>
<dbReference type="EMBL" id="JABAEW010000006">
    <property type="protein sequence ID" value="NMD85932.1"/>
    <property type="molecule type" value="Genomic_DNA"/>
</dbReference>
<evidence type="ECO:0000256" key="3">
    <source>
        <dbReference type="ARBA" id="ARBA00022490"/>
    </source>
</evidence>
<dbReference type="InterPro" id="IPR050062">
    <property type="entry name" value="Pro-tRNA_synthetase"/>
</dbReference>
<dbReference type="GO" id="GO:0005524">
    <property type="term" value="F:ATP binding"/>
    <property type="evidence" value="ECO:0007669"/>
    <property type="project" value="UniProtKB-UniRule"/>
</dbReference>
<dbReference type="GeneID" id="78297181"/>
<keyword evidence="14" id="KW-1185">Reference proteome</keyword>
<dbReference type="SUPFAM" id="SSF55681">
    <property type="entry name" value="Class II aaRS and biotin synthetases"/>
    <property type="match status" value="1"/>
</dbReference>
<dbReference type="SUPFAM" id="SSF55826">
    <property type="entry name" value="YbaK/ProRS associated domain"/>
    <property type="match status" value="1"/>
</dbReference>
<dbReference type="Pfam" id="PF00587">
    <property type="entry name" value="tRNA-synt_2b"/>
    <property type="match status" value="1"/>
</dbReference>
<keyword evidence="6 10" id="KW-0067">ATP-binding</keyword>
<dbReference type="InterPro" id="IPR002316">
    <property type="entry name" value="Pro-tRNA-ligase_IIa"/>
</dbReference>
<sequence length="575" mass="63838">MSKLVGRRIKEDPKDAKTVSHKFLVRGGYVRPVSAGIYSLLPLGKRIVEKIEAIIREEMNRIEGQEVLMPVVLPADLWKESGRYESVGAELLRFRDRNDKPMILAMTHEEGIVHLVRTELNSYKQLPVMLYQIQTKYRDEARPRAGLIRVREFTMKDAYSFHTDQADLEKYYYRCHEAYERIFRRVGMKNVLSIEANSGMMGGKVSHEFMAICDCGEDTVITNADYSYRANREIAVAAWKFDKGEPLPLEKVSTPGTKTIEEVANFLGVKPEETGKAVFYQDARTGELIFVLIRGDFEVNEVKLANAVKVPELKFADDSAIEAAGAVPGFASPVGIDGRKVRIVIDRSAAETGNLVVGANEADFHYRNFNFDRDMAGTECIVTDIACVREGDPCPLTGQPLIFSRGIEVGNIFQLGTKYTESMHCDYLDRDGKSHPMIMGCYGIGVGRAMAAVIEQSCDEYGPIWPMSIAPYQVELCAINPDKAGVGEACEKLYADLTAAGIEVLYDDRGEKAGSMFSDADLIGIPLRLVVSPKTLADNAVEFKVRGSRDAEKLEISSAVAAVAARVEAEMAQYR</sequence>
<dbReference type="PRINTS" id="PR01046">
    <property type="entry name" value="TRNASYNTHPRO"/>
</dbReference>
<organism evidence="13 14">
    <name type="scientific">Victivallis vadensis</name>
    <dbReference type="NCBI Taxonomy" id="172901"/>
    <lineage>
        <taxon>Bacteria</taxon>
        <taxon>Pseudomonadati</taxon>
        <taxon>Lentisphaerota</taxon>
        <taxon>Lentisphaeria</taxon>
        <taxon>Victivallales</taxon>
        <taxon>Victivallaceae</taxon>
        <taxon>Victivallis</taxon>
    </lineage>
</organism>
<dbReference type="NCBIfam" id="NF006625">
    <property type="entry name" value="PRK09194.1"/>
    <property type="match status" value="1"/>
</dbReference>
<dbReference type="InterPro" id="IPR036754">
    <property type="entry name" value="YbaK/aa-tRNA-synt-asso_dom_sf"/>
</dbReference>
<dbReference type="RefSeq" id="WP_165833206.1">
    <property type="nucleotide sequence ID" value="NZ_CABMMC010000196.1"/>
</dbReference>
<reference evidence="13 14" key="1">
    <citation type="submission" date="2018-04" db="EMBL/GenBank/DDBJ databases">
        <title>Genomic Encyclopedia of Type Strains, Phase IV (KMG-IV): sequencing the most valuable type-strain genomes for metagenomic binning, comparative biology and taxonomic classification.</title>
        <authorList>
            <person name="Goeker M."/>
        </authorList>
    </citation>
    <scope>NUCLEOTIDE SEQUENCE [LARGE SCALE GENOMIC DNA]</scope>
    <source>
        <strain evidence="13 14">DSM 14823</strain>
    </source>
</reference>
<evidence type="ECO:0000256" key="6">
    <source>
        <dbReference type="ARBA" id="ARBA00022840"/>
    </source>
</evidence>
<keyword evidence="8 10" id="KW-0030">Aminoacyl-tRNA synthetase</keyword>
<protein>
    <recommendedName>
        <fullName evidence="10">Proline--tRNA ligase</fullName>
        <ecNumber evidence="10">6.1.1.15</ecNumber>
    </recommendedName>
    <alternativeName>
        <fullName evidence="10">Prolyl-tRNA synthetase</fullName>
        <shortName evidence="10">ProRS</shortName>
    </alternativeName>
</protein>
<dbReference type="PANTHER" id="PTHR42753">
    <property type="entry name" value="MITOCHONDRIAL RIBOSOME PROTEIN L39/PROLYL-TRNA LIGASE FAMILY MEMBER"/>
    <property type="match status" value="1"/>
</dbReference>
<evidence type="ECO:0000313" key="13">
    <source>
        <dbReference type="EMBL" id="PVY33599.1"/>
    </source>
</evidence>
<evidence type="ECO:0000313" key="15">
    <source>
        <dbReference type="Proteomes" id="UP000576225"/>
    </source>
</evidence>
<evidence type="ECO:0000256" key="1">
    <source>
        <dbReference type="ARBA" id="ARBA00004496"/>
    </source>
</evidence>
<evidence type="ECO:0000256" key="8">
    <source>
        <dbReference type="ARBA" id="ARBA00023146"/>
    </source>
</evidence>
<dbReference type="InterPro" id="IPR002314">
    <property type="entry name" value="aa-tRNA-synt_IIb"/>
</dbReference>
<comment type="caution">
    <text evidence="13">The sequence shown here is derived from an EMBL/GenBank/DDBJ whole genome shotgun (WGS) entry which is preliminary data.</text>
</comment>
<evidence type="ECO:0000313" key="12">
    <source>
        <dbReference type="EMBL" id="NMD85932.1"/>
    </source>
</evidence>
<dbReference type="Gene3D" id="3.30.930.10">
    <property type="entry name" value="Bira Bifunctional Protein, Domain 2"/>
    <property type="match status" value="2"/>
</dbReference>
<dbReference type="InterPro" id="IPR004500">
    <property type="entry name" value="Pro-tRNA-synth_IIa_bac-type"/>
</dbReference>
<dbReference type="CDD" id="cd00861">
    <property type="entry name" value="ProRS_anticodon_short"/>
    <property type="match status" value="1"/>
</dbReference>
<evidence type="ECO:0000313" key="14">
    <source>
        <dbReference type="Proteomes" id="UP000245959"/>
    </source>
</evidence>
<dbReference type="InterPro" id="IPR023717">
    <property type="entry name" value="Pro-tRNA-Synthase_IIa_type1"/>
</dbReference>
<dbReference type="GO" id="GO:0006433">
    <property type="term" value="P:prolyl-tRNA aminoacylation"/>
    <property type="evidence" value="ECO:0007669"/>
    <property type="project" value="UniProtKB-UniRule"/>
</dbReference>
<dbReference type="Gene3D" id="3.40.50.800">
    <property type="entry name" value="Anticodon-binding domain"/>
    <property type="match status" value="1"/>
</dbReference>
<dbReference type="InterPro" id="IPR006195">
    <property type="entry name" value="aa-tRNA-synth_II"/>
</dbReference>
<dbReference type="CDD" id="cd00779">
    <property type="entry name" value="ProRS_core_prok"/>
    <property type="match status" value="1"/>
</dbReference>
<comment type="function">
    <text evidence="10">Catalyzes the attachment of proline to tRNA(Pro) in a two-step reaction: proline is first activated by ATP to form Pro-AMP and then transferred to the acceptor end of tRNA(Pro). As ProRS can inadvertently accommodate and process non-cognate amino acids such as alanine and cysteine, to avoid such errors it has two additional distinct editing activities against alanine. One activity is designated as 'pretransfer' editing and involves the tRNA(Pro)-independent hydrolysis of activated Ala-AMP. The other activity is designated 'posttransfer' editing and involves deacylation of mischarged Ala-tRNA(Pro). The misacylated Cys-tRNA(Pro) is not edited by ProRS.</text>
</comment>
<dbReference type="AlphaFoldDB" id="A0A2U1ADF7"/>
<dbReference type="GO" id="GO:0005829">
    <property type="term" value="C:cytosol"/>
    <property type="evidence" value="ECO:0007669"/>
    <property type="project" value="TreeGrafter"/>
</dbReference>
<evidence type="ECO:0000256" key="9">
    <source>
        <dbReference type="ARBA" id="ARBA00047671"/>
    </source>
</evidence>
<reference evidence="12 15" key="2">
    <citation type="submission" date="2020-04" db="EMBL/GenBank/DDBJ databases">
        <authorList>
            <person name="Hitch T.C.A."/>
            <person name="Wylensek D."/>
            <person name="Clavel T."/>
        </authorList>
    </citation>
    <scope>NUCLEOTIDE SEQUENCE [LARGE SCALE GENOMIC DNA]</scope>
    <source>
        <strain evidence="12 15">COR2-253-APC-1A</strain>
    </source>
</reference>
<dbReference type="InterPro" id="IPR007214">
    <property type="entry name" value="YbaK/aa-tRNA-synth-assoc-dom"/>
</dbReference>
<dbReference type="InterPro" id="IPR004154">
    <property type="entry name" value="Anticodon-bd"/>
</dbReference>
<dbReference type="EC" id="6.1.1.15" evidence="10"/>
<gene>
    <name evidence="10" type="primary">proS</name>
    <name evidence="13" type="ORF">C8D82_15018</name>
    <name evidence="12" type="ORF">HF882_04970</name>
</gene>
<comment type="subunit">
    <text evidence="2 10">Homodimer.</text>
</comment>
<keyword evidence="3 10" id="KW-0963">Cytoplasm</keyword>
<evidence type="ECO:0000256" key="10">
    <source>
        <dbReference type="HAMAP-Rule" id="MF_01569"/>
    </source>
</evidence>